<dbReference type="InterPro" id="IPR027417">
    <property type="entry name" value="P-loop_NTPase"/>
</dbReference>
<comment type="caution">
    <text evidence="1">The sequence shown here is derived from an EMBL/GenBank/DDBJ whole genome shotgun (WGS) entry which is preliminary data.</text>
</comment>
<dbReference type="Gene3D" id="3.30.420.240">
    <property type="match status" value="1"/>
</dbReference>
<reference evidence="1" key="1">
    <citation type="submission" date="2020-08" db="EMBL/GenBank/DDBJ databases">
        <title>Genome public.</title>
        <authorList>
            <person name="Liu C."/>
            <person name="Sun Q."/>
        </authorList>
    </citation>
    <scope>NUCLEOTIDE SEQUENCE</scope>
    <source>
        <strain evidence="1">H8</strain>
    </source>
</reference>
<dbReference type="AlphaFoldDB" id="A0A926DKX4"/>
<protein>
    <submittedName>
        <fullName evidence="1">Uncharacterized protein</fullName>
    </submittedName>
</protein>
<organism evidence="1 2">
    <name type="scientific">Congzhengia minquanensis</name>
    <dbReference type="NCBI Taxonomy" id="2763657"/>
    <lineage>
        <taxon>Bacteria</taxon>
        <taxon>Bacillati</taxon>
        <taxon>Bacillota</taxon>
        <taxon>Clostridia</taxon>
        <taxon>Eubacteriales</taxon>
        <taxon>Oscillospiraceae</taxon>
        <taxon>Congzhengia</taxon>
    </lineage>
</organism>
<dbReference type="Proteomes" id="UP000611762">
    <property type="component" value="Unassembled WGS sequence"/>
</dbReference>
<dbReference type="RefSeq" id="WP_249311998.1">
    <property type="nucleotide sequence ID" value="NZ_JACRSU010000002.1"/>
</dbReference>
<evidence type="ECO:0000313" key="2">
    <source>
        <dbReference type="Proteomes" id="UP000611762"/>
    </source>
</evidence>
<evidence type="ECO:0000313" key="1">
    <source>
        <dbReference type="EMBL" id="MBC8540835.1"/>
    </source>
</evidence>
<dbReference type="EMBL" id="JACRSU010000002">
    <property type="protein sequence ID" value="MBC8540835.1"/>
    <property type="molecule type" value="Genomic_DNA"/>
</dbReference>
<proteinExistence type="predicted"/>
<gene>
    <name evidence="1" type="ORF">H8698_07575</name>
</gene>
<keyword evidence="2" id="KW-1185">Reference proteome</keyword>
<accession>A0A926DKX4</accession>
<name>A0A926DKX4_9FIRM</name>
<sequence>MERIYINMLSFALGVVGFPDLFLDLIKPKTGGINLHSDQRVYLRCIMRFVAMYGVFPRGYGKTYDEVLGMDLVAIFFPDIDLAMTAQTKENAAELIKDKHTEIMKHFPILQNEIEGKEKFSKGDAEINWKSGAKIDNLANAQTSKGQRRKRINIEESALLNDELFQDALKPIVEVPRYTIGRLGVVDPCELNQQINFFTTSGFRGSDEYERNIKMLNDMIQLRGEIVLGSSWFLPCWYGRGSTKSQILKKKKEMSPIAFAQNYESKWVGCSDGALVDINKLMICRSLVSVQNKAMNDEEEFYLGVDVARSQNSSNNQSSVSVAKVIRTKDKTKIITIDIVNIINIPNILNFTAQACRIKQIQRVYNARGVVVDGNGLGAGLIDELLKESFDPITKEPLGCWDTINDDNQPEVQDAIKIVYNLKAQTAQSKIVTTFIDMVDSGKLRLLQKRGINDFTEKENDNFIDSVAPFLETDAFFEETANLKLKHLPNGGVTLEKVVKKLDKDRVSATIYVLWFINEFCRDIYNNSDYDFDFDI</sequence>
<dbReference type="Gene3D" id="3.40.50.300">
    <property type="entry name" value="P-loop containing nucleotide triphosphate hydrolases"/>
    <property type="match status" value="1"/>
</dbReference>